<accession>A0A418KTH9</accession>
<keyword evidence="2" id="KW-1185">Reference proteome</keyword>
<name>A0A418KTH9_9ACTN</name>
<evidence type="ECO:0000313" key="1">
    <source>
        <dbReference type="EMBL" id="RIQ29141.1"/>
    </source>
</evidence>
<comment type="caution">
    <text evidence="1">The sequence shown here is derived from an EMBL/GenBank/DDBJ whole genome shotgun (WGS) entry which is preliminary data.</text>
</comment>
<dbReference type="Proteomes" id="UP000284057">
    <property type="component" value="Unassembled WGS sequence"/>
</dbReference>
<sequence>MRIGRKVQRSVDLHMSELVDDMVSFAWELLSTRTNSVLDAERPWSWLATAMRRAAQGEARAAELVTAPRKARTEIEQHQTKTLPRLGGQLDDHPKVQSMVDSSVSLRSGTVGSAWDAGLRALHAELVAAGAPAEAAAEAIECALDILEQTVRRSWIHHTAYRDVRLTAQMSRTQVRALIDLLIGSRRHGAAGSAWLALRQAAQEGRPVKIAEVHPQSVRKVRALVEPWVGNRFRDGGPRQLELAF</sequence>
<organism evidence="1 2">
    <name type="scientific">Jiangella rhizosphaerae</name>
    <dbReference type="NCBI Taxonomy" id="2293569"/>
    <lineage>
        <taxon>Bacteria</taxon>
        <taxon>Bacillati</taxon>
        <taxon>Actinomycetota</taxon>
        <taxon>Actinomycetes</taxon>
        <taxon>Jiangellales</taxon>
        <taxon>Jiangellaceae</taxon>
        <taxon>Jiangella</taxon>
    </lineage>
</organism>
<protein>
    <submittedName>
        <fullName evidence="1">Uncharacterized protein</fullName>
    </submittedName>
</protein>
<gene>
    <name evidence="1" type="ORF">DY240_08745</name>
</gene>
<reference evidence="1 2" key="1">
    <citation type="submission" date="2018-09" db="EMBL/GenBank/DDBJ databases">
        <title>Isolation, diversity and antifungal activity of actinobacteria from wheat.</title>
        <authorList>
            <person name="Han C."/>
        </authorList>
    </citation>
    <scope>NUCLEOTIDE SEQUENCE [LARGE SCALE GENOMIC DNA]</scope>
    <source>
        <strain evidence="1 2">NEAU-YY265</strain>
    </source>
</reference>
<dbReference type="AlphaFoldDB" id="A0A418KTH9"/>
<proteinExistence type="predicted"/>
<dbReference type="EMBL" id="QUAL01000076">
    <property type="protein sequence ID" value="RIQ29141.1"/>
    <property type="molecule type" value="Genomic_DNA"/>
</dbReference>
<evidence type="ECO:0000313" key="2">
    <source>
        <dbReference type="Proteomes" id="UP000284057"/>
    </source>
</evidence>